<dbReference type="AlphaFoldDB" id="L0KJL4"/>
<evidence type="ECO:0000313" key="2">
    <source>
        <dbReference type="EMBL" id="AGB45211.1"/>
    </source>
</evidence>
<dbReference type="STRING" id="754035.Mesau_02817"/>
<feature type="transmembrane region" description="Helical" evidence="1">
    <location>
        <begin position="246"/>
        <end position="266"/>
    </location>
</feature>
<gene>
    <name evidence="2" type="ordered locus">Mesau_02817</name>
</gene>
<dbReference type="KEGG" id="mam:Mesau_02817"/>
<dbReference type="EMBL" id="CP003358">
    <property type="protein sequence ID" value="AGB45211.1"/>
    <property type="molecule type" value="Genomic_DNA"/>
</dbReference>
<dbReference type="Proteomes" id="UP000010998">
    <property type="component" value="Chromosome"/>
</dbReference>
<evidence type="ECO:0008006" key="4">
    <source>
        <dbReference type="Google" id="ProtNLM"/>
    </source>
</evidence>
<protein>
    <recommendedName>
        <fullName evidence="4">Transglutaminase-like superfamily protein</fullName>
    </recommendedName>
</protein>
<keyword evidence="1" id="KW-0472">Membrane</keyword>
<evidence type="ECO:0000256" key="1">
    <source>
        <dbReference type="SAM" id="Phobius"/>
    </source>
</evidence>
<keyword evidence="1" id="KW-1133">Transmembrane helix</keyword>
<keyword evidence="3" id="KW-1185">Reference proteome</keyword>
<accession>L0KJL4</accession>
<proteinExistence type="predicted"/>
<reference evidence="3" key="1">
    <citation type="submission" date="2012-02" db="EMBL/GenBank/DDBJ databases">
        <title>Complete sequence of Mesorhizobium australicum WSM2073.</title>
        <authorList>
            <person name="Lucas S."/>
            <person name="Han J."/>
            <person name="Lapidus A."/>
            <person name="Cheng J.-F."/>
            <person name="Goodwin L."/>
            <person name="Pitluck S."/>
            <person name="Peters L."/>
            <person name="Gu W."/>
            <person name="Detter J.C."/>
            <person name="Han C."/>
            <person name="Tapia R."/>
            <person name="Land M."/>
            <person name="Hauser L."/>
            <person name="Kyrpides N."/>
            <person name="Ivanova N."/>
            <person name="Pagani I."/>
            <person name="Reeve W.G."/>
            <person name="Howieson J.G."/>
            <person name="Tiwari R.P."/>
            <person name="O'Hara G.W."/>
            <person name="Atkins C.A."/>
            <person name="Ronson C.W."/>
            <person name="Nandasena K.G."/>
            <person name="Woyke T."/>
        </authorList>
    </citation>
    <scope>NUCLEOTIDE SEQUENCE [LARGE SCALE GENOMIC DNA]</scope>
    <source>
        <strain evidence="3">LMG 24608 / HAMBI 3006 / WSM2073</strain>
    </source>
</reference>
<keyword evidence="1" id="KW-0812">Transmembrane</keyword>
<evidence type="ECO:0000313" key="3">
    <source>
        <dbReference type="Proteomes" id="UP000010998"/>
    </source>
</evidence>
<name>L0KJL4_MESAW</name>
<dbReference type="eggNOG" id="COG1305">
    <property type="taxonomic scope" value="Bacteria"/>
</dbReference>
<organism evidence="2 3">
    <name type="scientific">Mesorhizobium australicum (strain HAMBI 3006 / LMG 24608 / WSM2073)</name>
    <dbReference type="NCBI Taxonomy" id="754035"/>
    <lineage>
        <taxon>Bacteria</taxon>
        <taxon>Pseudomonadati</taxon>
        <taxon>Pseudomonadota</taxon>
        <taxon>Alphaproteobacteria</taxon>
        <taxon>Hyphomicrobiales</taxon>
        <taxon>Phyllobacteriaceae</taxon>
        <taxon>Mesorhizobium</taxon>
    </lineage>
</organism>
<dbReference type="HOGENOM" id="CLU_969115_0_0_5"/>
<sequence length="287" mass="31979">MIAALLRTLGVFSAGVGSALLFFVSAYPLGLVSAYPAPPAAAIEGPLGFAQKVANVEDLYRRQSEPMQAYLERLTTAVAGGMVHYWTEGDRWAVADVPYTRIGIFDNYLLWILSFRPEYRQTLQNYEFVTPRKALDRGYGFCSQVSKIVYSVLADQGIEATIYSVPEHTVVESNGSILDSDYGVFVPHSLEDVQQDPSIIDDYYAQFGPMLPLLRRAYGQAWQPLGTAEDFNSVRAYEAKFERLKWAPPLAFLGSGVLLAAIGMLLRHRERLARLVPARVRRTARSS</sequence>